<reference evidence="1 2" key="1">
    <citation type="submission" date="2018-06" db="EMBL/GenBank/DDBJ databases">
        <authorList>
            <consortium name="Pathogen Informatics"/>
            <person name="Doyle S."/>
        </authorList>
    </citation>
    <scope>NUCLEOTIDE SEQUENCE [LARGE SCALE GENOMIC DNA]</scope>
    <source>
        <strain evidence="1 2">NCTC10638</strain>
    </source>
</reference>
<dbReference type="AlphaFoldDB" id="A0A378N7G8"/>
<sequence length="107" mass="12390">MTLREKLLANKPKLQSIEINGETYYLREATVGDMNKQIFETRSWLIQQAEQENVELPQKMMKPLTKLSTVLAKNTALLNRLPTVYVTKTVHYCLTHLTLTISMRLPN</sequence>
<dbReference type="EMBL" id="UGPN01000002">
    <property type="protein sequence ID" value="STY64394.1"/>
    <property type="molecule type" value="Genomic_DNA"/>
</dbReference>
<organism evidence="1 2">
    <name type="scientific">Mannheimia haemolytica</name>
    <name type="common">Pasteurella haemolytica</name>
    <dbReference type="NCBI Taxonomy" id="75985"/>
    <lineage>
        <taxon>Bacteria</taxon>
        <taxon>Pseudomonadati</taxon>
        <taxon>Pseudomonadota</taxon>
        <taxon>Gammaproteobacteria</taxon>
        <taxon>Pasteurellales</taxon>
        <taxon>Pasteurellaceae</taxon>
        <taxon>Mannheimia</taxon>
    </lineage>
</organism>
<evidence type="ECO:0000313" key="1">
    <source>
        <dbReference type="EMBL" id="STY64394.1"/>
    </source>
</evidence>
<gene>
    <name evidence="1" type="ORF">NCTC10638_03575</name>
</gene>
<dbReference type="Proteomes" id="UP000254802">
    <property type="component" value="Unassembled WGS sequence"/>
</dbReference>
<protein>
    <submittedName>
        <fullName evidence="1">Uncharacterized protein</fullName>
    </submittedName>
</protein>
<name>A0A378N7G8_MANHA</name>
<accession>A0A378N7G8</accession>
<proteinExistence type="predicted"/>
<evidence type="ECO:0000313" key="2">
    <source>
        <dbReference type="Proteomes" id="UP000254802"/>
    </source>
</evidence>